<comment type="caution">
    <text evidence="2">The sequence shown here is derived from an EMBL/GenBank/DDBJ whole genome shotgun (WGS) entry which is preliminary data.</text>
</comment>
<keyword evidence="1" id="KW-0812">Transmembrane</keyword>
<feature type="transmembrane region" description="Helical" evidence="1">
    <location>
        <begin position="46"/>
        <end position="67"/>
    </location>
</feature>
<dbReference type="EMBL" id="RRAZ01000004">
    <property type="protein sequence ID" value="RRH77307.1"/>
    <property type="molecule type" value="Genomic_DNA"/>
</dbReference>
<keyword evidence="3" id="KW-1185">Reference proteome</keyword>
<gene>
    <name evidence="2" type="ORF">EG244_03685</name>
</gene>
<reference evidence="2 3" key="1">
    <citation type="submission" date="2018-11" db="EMBL/GenBank/DDBJ databases">
        <title>Gemmobacter sp. nov., YIM 102744-1 draft genome.</title>
        <authorList>
            <person name="Li G."/>
            <person name="Jiang Y."/>
        </authorList>
    </citation>
    <scope>NUCLEOTIDE SEQUENCE [LARGE SCALE GENOMIC DNA]</scope>
    <source>
        <strain evidence="2 3">YIM 102744-1</strain>
    </source>
</reference>
<sequence>MLHNERTKLLANAPDRASTACFTAGIATPLAGYICNISNLRENLSVWLMFIAALGWCTACFALHYLARRVPGGGR</sequence>
<dbReference type="AlphaFoldDB" id="A0A3P3DSQ6"/>
<organism evidence="2 3">
    <name type="scientific">Falsigemmobacter faecalis</name>
    <dbReference type="NCBI Taxonomy" id="2488730"/>
    <lineage>
        <taxon>Bacteria</taxon>
        <taxon>Pseudomonadati</taxon>
        <taxon>Pseudomonadota</taxon>
        <taxon>Alphaproteobacteria</taxon>
        <taxon>Rhodobacterales</taxon>
        <taxon>Paracoccaceae</taxon>
        <taxon>Falsigemmobacter</taxon>
    </lineage>
</organism>
<accession>A0A3P3DSQ6</accession>
<dbReference type="Proteomes" id="UP000282125">
    <property type="component" value="Unassembled WGS sequence"/>
</dbReference>
<proteinExistence type="predicted"/>
<keyword evidence="1" id="KW-0472">Membrane</keyword>
<name>A0A3P3DSQ6_9RHOB</name>
<evidence type="ECO:0000313" key="3">
    <source>
        <dbReference type="Proteomes" id="UP000282125"/>
    </source>
</evidence>
<evidence type="ECO:0000313" key="2">
    <source>
        <dbReference type="EMBL" id="RRH77307.1"/>
    </source>
</evidence>
<keyword evidence="1" id="KW-1133">Transmembrane helix</keyword>
<evidence type="ECO:0000256" key="1">
    <source>
        <dbReference type="SAM" id="Phobius"/>
    </source>
</evidence>
<protein>
    <submittedName>
        <fullName evidence="2">Uncharacterized protein</fullName>
    </submittedName>
</protein>